<keyword evidence="6 8" id="KW-0472">Membrane</keyword>
<evidence type="ECO:0000313" key="15">
    <source>
        <dbReference type="Proteomes" id="UP000256310"/>
    </source>
</evidence>
<keyword evidence="3 8" id="KW-1134">Transmembrane beta strand</keyword>
<dbReference type="PROSITE" id="PS52016">
    <property type="entry name" value="TONB_DEPENDENT_REC_3"/>
    <property type="match status" value="1"/>
</dbReference>
<reference evidence="14 15" key="1">
    <citation type="submission" date="2018-07" db="EMBL/GenBank/DDBJ databases">
        <title>Genomic Encyclopedia of Type Strains, Phase IV (KMG-IV): sequencing the most valuable type-strain genomes for metagenomic binning, comparative biology and taxonomic classification.</title>
        <authorList>
            <person name="Goeker M."/>
        </authorList>
    </citation>
    <scope>NUCLEOTIDE SEQUENCE [LARGE SCALE GENOMIC DNA]</scope>
    <source>
        <strain evidence="14 15">DSM 26725</strain>
    </source>
</reference>
<dbReference type="InterPro" id="IPR037066">
    <property type="entry name" value="Plug_dom_sf"/>
</dbReference>
<keyword evidence="15" id="KW-1185">Reference proteome</keyword>
<feature type="compositionally biased region" description="Acidic residues" evidence="10">
    <location>
        <begin position="312"/>
        <end position="323"/>
    </location>
</feature>
<evidence type="ECO:0000259" key="12">
    <source>
        <dbReference type="Pfam" id="PF00593"/>
    </source>
</evidence>
<dbReference type="Gene3D" id="2.40.170.20">
    <property type="entry name" value="TonB-dependent receptor, beta-barrel domain"/>
    <property type="match status" value="1"/>
</dbReference>
<evidence type="ECO:0000256" key="2">
    <source>
        <dbReference type="ARBA" id="ARBA00022448"/>
    </source>
</evidence>
<dbReference type="SUPFAM" id="SSF56935">
    <property type="entry name" value="Porins"/>
    <property type="match status" value="1"/>
</dbReference>
<evidence type="ECO:0000256" key="4">
    <source>
        <dbReference type="ARBA" id="ARBA00022692"/>
    </source>
</evidence>
<dbReference type="OrthoDB" id="9795928at2"/>
<evidence type="ECO:0000256" key="8">
    <source>
        <dbReference type="PROSITE-ProRule" id="PRU01360"/>
    </source>
</evidence>
<comment type="similarity">
    <text evidence="8 9">Belongs to the TonB-dependent receptor family.</text>
</comment>
<evidence type="ECO:0000256" key="6">
    <source>
        <dbReference type="ARBA" id="ARBA00023136"/>
    </source>
</evidence>
<feature type="signal peptide" evidence="11">
    <location>
        <begin position="1"/>
        <end position="26"/>
    </location>
</feature>
<keyword evidence="2 8" id="KW-0813">Transport</keyword>
<keyword evidence="11" id="KW-0732">Signal</keyword>
<dbReference type="RefSeq" id="WP_116235008.1">
    <property type="nucleotide sequence ID" value="NZ_QRDP01000004.1"/>
</dbReference>
<gene>
    <name evidence="14" type="ORF">DFR46_0488</name>
</gene>
<dbReference type="Pfam" id="PF00593">
    <property type="entry name" value="TonB_dep_Rec_b-barrel"/>
    <property type="match status" value="1"/>
</dbReference>
<sequence>MKNAFTPTLKTLLAAGVAIVSVPAYAQDSSEQRSGDDFHGDASAEIVVTASFIDELDLLAGTSTLSGTELDQSIRAQIGDVLTALPGVSATSFTPGASRPVLRGFQGERVRVLTDGIGAIDASNTSADHAVTIDPITAYRIEVLRGPAALLFGSQAIGGAVNVFDRRIPREVPAEIVHVDAVASYGTAADERSIAGGIDVPLTGNLVVHVDGSYRESDDLDIAGFTLAPALRAEQLAIAAEEAEEGHLEEAAEALENANLRGTVPNSATETLTAGAGIALIEEWGNIGFSVSYFDSNYGIPSRPGAEHAHEEDGDEDHEEDHEEEHGEAPVTIDLEQIRADLRGEVDIGSGFFENIRIRLGYSDYTHTEFEGDEVGTVFLVEGLEGRLELVQRAQGSWRGVIGGQLYVRDFDAIGAEAFVPRNNTEQVGLFTLQEFDLGAAHVEVAARYEHTSVSSGPIGVDRSFDAFSGAIGANFEIAPGVKIGGNASRAERAPSAEELFSNGPHIATQAFEIGNPNFDTETSLGLEAYLRGGVGNVNFALTGYASWFSNFIYDADTGLEEDGLPVFQYFQRDARYIGFEAEISARIAEVGAFRINTDFVGDYVRATISDGGGPLPRIPPLRLLGGLEAQSDVFDARAEVEWVADQDRTASFETRTESFTLVNASIAWRPWGRSNGSTLFASANNIFDVNVRRHASFTKDFVPLSGRDFRVGARFSF</sequence>
<feature type="domain" description="TonB-dependent receptor plug" evidence="13">
    <location>
        <begin position="58"/>
        <end position="160"/>
    </location>
</feature>
<evidence type="ECO:0000256" key="5">
    <source>
        <dbReference type="ARBA" id="ARBA00023077"/>
    </source>
</evidence>
<dbReference type="InterPro" id="IPR012910">
    <property type="entry name" value="Plug_dom"/>
</dbReference>
<proteinExistence type="inferred from homology"/>
<evidence type="ECO:0000313" key="14">
    <source>
        <dbReference type="EMBL" id="RED15494.1"/>
    </source>
</evidence>
<dbReference type="AlphaFoldDB" id="A0A3D9FCG7"/>
<dbReference type="Gene3D" id="2.170.130.10">
    <property type="entry name" value="TonB-dependent receptor, plug domain"/>
    <property type="match status" value="1"/>
</dbReference>
<organism evidence="14 15">
    <name type="scientific">Parasphingopyxis lamellibrachiae</name>
    <dbReference type="NCBI Taxonomy" id="680125"/>
    <lineage>
        <taxon>Bacteria</taxon>
        <taxon>Pseudomonadati</taxon>
        <taxon>Pseudomonadota</taxon>
        <taxon>Alphaproteobacteria</taxon>
        <taxon>Sphingomonadales</taxon>
        <taxon>Sphingomonadaceae</taxon>
        <taxon>Parasphingopyxis</taxon>
    </lineage>
</organism>
<feature type="region of interest" description="Disordered" evidence="10">
    <location>
        <begin position="302"/>
        <end position="329"/>
    </location>
</feature>
<dbReference type="InterPro" id="IPR000531">
    <property type="entry name" value="Beta-barrel_TonB"/>
</dbReference>
<comment type="caution">
    <text evidence="14">The sequence shown here is derived from an EMBL/GenBank/DDBJ whole genome shotgun (WGS) entry which is preliminary data.</text>
</comment>
<keyword evidence="5 9" id="KW-0798">TonB box</keyword>
<dbReference type="PANTHER" id="PTHR30069:SF40">
    <property type="entry name" value="TONB-DEPENDENT RECEPTOR NMB0964-RELATED"/>
    <property type="match status" value="1"/>
</dbReference>
<accession>A0A3D9FCG7</accession>
<comment type="subcellular location">
    <subcellularLocation>
        <location evidence="1 8">Cell outer membrane</location>
        <topology evidence="1 8">Multi-pass membrane protein</topology>
    </subcellularLocation>
</comment>
<feature type="chain" id="PRO_5017795551" evidence="11">
    <location>
        <begin position="27"/>
        <end position="718"/>
    </location>
</feature>
<dbReference type="InterPro" id="IPR036942">
    <property type="entry name" value="Beta-barrel_TonB_sf"/>
</dbReference>
<dbReference type="InterPro" id="IPR039426">
    <property type="entry name" value="TonB-dep_rcpt-like"/>
</dbReference>
<dbReference type="PANTHER" id="PTHR30069">
    <property type="entry name" value="TONB-DEPENDENT OUTER MEMBRANE RECEPTOR"/>
    <property type="match status" value="1"/>
</dbReference>
<protein>
    <submittedName>
        <fullName evidence="14">Iron complex outermembrane receptor protein</fullName>
    </submittedName>
</protein>
<evidence type="ECO:0000256" key="9">
    <source>
        <dbReference type="RuleBase" id="RU003357"/>
    </source>
</evidence>
<dbReference type="GO" id="GO:0015344">
    <property type="term" value="F:siderophore uptake transmembrane transporter activity"/>
    <property type="evidence" value="ECO:0007669"/>
    <property type="project" value="TreeGrafter"/>
</dbReference>
<evidence type="ECO:0000259" key="13">
    <source>
        <dbReference type="Pfam" id="PF07715"/>
    </source>
</evidence>
<dbReference type="GO" id="GO:0009279">
    <property type="term" value="C:cell outer membrane"/>
    <property type="evidence" value="ECO:0007669"/>
    <property type="project" value="UniProtKB-SubCell"/>
</dbReference>
<evidence type="ECO:0000256" key="10">
    <source>
        <dbReference type="SAM" id="MobiDB-lite"/>
    </source>
</evidence>
<evidence type="ECO:0000256" key="7">
    <source>
        <dbReference type="ARBA" id="ARBA00023237"/>
    </source>
</evidence>
<feature type="domain" description="TonB-dependent receptor-like beta-barrel" evidence="12">
    <location>
        <begin position="345"/>
        <end position="687"/>
    </location>
</feature>
<dbReference type="GO" id="GO:0044718">
    <property type="term" value="P:siderophore transmembrane transport"/>
    <property type="evidence" value="ECO:0007669"/>
    <property type="project" value="TreeGrafter"/>
</dbReference>
<dbReference type="EMBL" id="QRDP01000004">
    <property type="protein sequence ID" value="RED15494.1"/>
    <property type="molecule type" value="Genomic_DNA"/>
</dbReference>
<evidence type="ECO:0000256" key="11">
    <source>
        <dbReference type="SAM" id="SignalP"/>
    </source>
</evidence>
<keyword evidence="14" id="KW-0675">Receptor</keyword>
<dbReference type="Proteomes" id="UP000256310">
    <property type="component" value="Unassembled WGS sequence"/>
</dbReference>
<evidence type="ECO:0000256" key="3">
    <source>
        <dbReference type="ARBA" id="ARBA00022452"/>
    </source>
</evidence>
<keyword evidence="7 8" id="KW-0998">Cell outer membrane</keyword>
<evidence type="ECO:0000256" key="1">
    <source>
        <dbReference type="ARBA" id="ARBA00004571"/>
    </source>
</evidence>
<name>A0A3D9FCG7_9SPHN</name>
<dbReference type="Pfam" id="PF07715">
    <property type="entry name" value="Plug"/>
    <property type="match status" value="1"/>
</dbReference>
<keyword evidence="4 8" id="KW-0812">Transmembrane</keyword>